<gene>
    <name evidence="5" type="ORF">KDU71_21730</name>
</gene>
<evidence type="ECO:0000256" key="1">
    <source>
        <dbReference type="ARBA" id="ARBA00023015"/>
    </source>
</evidence>
<organism evidence="5 6">
    <name type="scientific">Carboxylicivirga sediminis</name>
    <dbReference type="NCBI Taxonomy" id="2006564"/>
    <lineage>
        <taxon>Bacteria</taxon>
        <taxon>Pseudomonadati</taxon>
        <taxon>Bacteroidota</taxon>
        <taxon>Bacteroidia</taxon>
        <taxon>Marinilabiliales</taxon>
        <taxon>Marinilabiliaceae</taxon>
        <taxon>Carboxylicivirga</taxon>
    </lineage>
</organism>
<dbReference type="PROSITE" id="PS01124">
    <property type="entry name" value="HTH_ARAC_FAMILY_2"/>
    <property type="match status" value="1"/>
</dbReference>
<name>A0A941F7T2_9BACT</name>
<dbReference type="InterPro" id="IPR009057">
    <property type="entry name" value="Homeodomain-like_sf"/>
</dbReference>
<dbReference type="InterPro" id="IPR018062">
    <property type="entry name" value="HTH_AraC-typ_CS"/>
</dbReference>
<dbReference type="Gene3D" id="2.60.120.10">
    <property type="entry name" value="Jelly Rolls"/>
    <property type="match status" value="1"/>
</dbReference>
<dbReference type="PANTHER" id="PTHR43280:SF27">
    <property type="entry name" value="TRANSCRIPTIONAL REGULATOR MTLR"/>
    <property type="match status" value="1"/>
</dbReference>
<dbReference type="GO" id="GO:0043565">
    <property type="term" value="F:sequence-specific DNA binding"/>
    <property type="evidence" value="ECO:0007669"/>
    <property type="project" value="InterPro"/>
</dbReference>
<dbReference type="GO" id="GO:0003700">
    <property type="term" value="F:DNA-binding transcription factor activity"/>
    <property type="evidence" value="ECO:0007669"/>
    <property type="project" value="InterPro"/>
</dbReference>
<reference evidence="5" key="2">
    <citation type="submission" date="2021-04" db="EMBL/GenBank/DDBJ databases">
        <authorList>
            <person name="Zhang T."/>
            <person name="Zhang Y."/>
            <person name="Lu D."/>
            <person name="Zuo D."/>
            <person name="Du Z."/>
        </authorList>
    </citation>
    <scope>NUCLEOTIDE SEQUENCE</scope>
    <source>
        <strain evidence="5">JR1</strain>
    </source>
</reference>
<keyword evidence="2" id="KW-0238">DNA-binding</keyword>
<evidence type="ECO:0000259" key="4">
    <source>
        <dbReference type="PROSITE" id="PS01124"/>
    </source>
</evidence>
<proteinExistence type="predicted"/>
<dbReference type="Gene3D" id="1.10.10.60">
    <property type="entry name" value="Homeodomain-like"/>
    <property type="match status" value="2"/>
</dbReference>
<accession>A0A941F7T2</accession>
<dbReference type="SMART" id="SM00342">
    <property type="entry name" value="HTH_ARAC"/>
    <property type="match status" value="1"/>
</dbReference>
<keyword evidence="1" id="KW-0805">Transcription regulation</keyword>
<dbReference type="Pfam" id="PF12833">
    <property type="entry name" value="HTH_18"/>
    <property type="match status" value="1"/>
</dbReference>
<evidence type="ECO:0000313" key="5">
    <source>
        <dbReference type="EMBL" id="MBR8538207.1"/>
    </source>
</evidence>
<dbReference type="InterPro" id="IPR011051">
    <property type="entry name" value="RmlC_Cupin_sf"/>
</dbReference>
<dbReference type="SUPFAM" id="SSF51182">
    <property type="entry name" value="RmlC-like cupins"/>
    <property type="match status" value="1"/>
</dbReference>
<dbReference type="PROSITE" id="PS00041">
    <property type="entry name" value="HTH_ARAC_FAMILY_1"/>
    <property type="match status" value="1"/>
</dbReference>
<reference evidence="5" key="1">
    <citation type="journal article" date="2018" name="Int. J. Syst. Evol. Microbiol.">
        <title>Carboxylicivirga sediminis sp. nov., isolated from coastal sediment.</title>
        <authorList>
            <person name="Wang F.Q."/>
            <person name="Ren L.H."/>
            <person name="Zou R.J."/>
            <person name="Sun Y.Z."/>
            <person name="Liu X.J."/>
            <person name="Jiang F."/>
            <person name="Liu L.J."/>
        </authorList>
    </citation>
    <scope>NUCLEOTIDE SEQUENCE</scope>
    <source>
        <strain evidence="5">JR1</strain>
    </source>
</reference>
<dbReference type="InterPro" id="IPR018060">
    <property type="entry name" value="HTH_AraC"/>
</dbReference>
<evidence type="ECO:0000313" key="6">
    <source>
        <dbReference type="Proteomes" id="UP000679220"/>
    </source>
</evidence>
<dbReference type="InterPro" id="IPR014710">
    <property type="entry name" value="RmlC-like_jellyroll"/>
</dbReference>
<dbReference type="RefSeq" id="WP_212193231.1">
    <property type="nucleotide sequence ID" value="NZ_JAGTAR010000054.1"/>
</dbReference>
<dbReference type="EMBL" id="JAGTAR010000054">
    <property type="protein sequence ID" value="MBR8538207.1"/>
    <property type="molecule type" value="Genomic_DNA"/>
</dbReference>
<keyword evidence="6" id="KW-1185">Reference proteome</keyword>
<protein>
    <submittedName>
        <fullName evidence="5">Helix-turn-helix domain-containing protein</fullName>
    </submittedName>
</protein>
<dbReference type="PANTHER" id="PTHR43280">
    <property type="entry name" value="ARAC-FAMILY TRANSCRIPTIONAL REGULATOR"/>
    <property type="match status" value="1"/>
</dbReference>
<evidence type="ECO:0000256" key="2">
    <source>
        <dbReference type="ARBA" id="ARBA00023125"/>
    </source>
</evidence>
<dbReference type="AlphaFoldDB" id="A0A941F7T2"/>
<evidence type="ECO:0000256" key="3">
    <source>
        <dbReference type="ARBA" id="ARBA00023163"/>
    </source>
</evidence>
<dbReference type="Proteomes" id="UP000679220">
    <property type="component" value="Unassembled WGS sequence"/>
</dbReference>
<feature type="domain" description="HTH araC/xylS-type" evidence="4">
    <location>
        <begin position="181"/>
        <end position="279"/>
    </location>
</feature>
<sequence>MKLKYKSTNCVINQSVSIERIKLPHSEQNWHFHAEFELIFHLKGTGIRMVGDHLEKFNDGDLVLVGSGLPHLWKMQDDSDDVDVVVLKFGEEFSKGAYLSIPEFDNIRRLLDLAQRGIRFGNVTLSKVRELLVAISSCSGAIRIITLLKILSILADGIDKELLASTHFIISDSKSDDQRLSKVIDYVVNNYLQQVSLDEISREAAMTPNSLCRFFKDRTNKTIFQFINEFRVGKACELLINGNMSISEVCYESGFHSLTSFNRVFKEIKKTTPRDFRSRYYPIYKECHTNACSA</sequence>
<dbReference type="SUPFAM" id="SSF46689">
    <property type="entry name" value="Homeodomain-like"/>
    <property type="match status" value="2"/>
</dbReference>
<comment type="caution">
    <text evidence="5">The sequence shown here is derived from an EMBL/GenBank/DDBJ whole genome shotgun (WGS) entry which is preliminary data.</text>
</comment>
<keyword evidence="3" id="KW-0804">Transcription</keyword>